<accession>A0AAT9GRV6</accession>
<dbReference type="PANTHER" id="PTHR42786">
    <property type="entry name" value="TRNA/RRNA METHYLTRANSFERASE"/>
    <property type="match status" value="1"/>
</dbReference>
<dbReference type="RefSeq" id="WP_369609102.1">
    <property type="nucleotide sequence ID" value="NZ_AP031322.1"/>
</dbReference>
<dbReference type="EMBL" id="AP031322">
    <property type="protein sequence ID" value="BFH73515.1"/>
    <property type="molecule type" value="Genomic_DNA"/>
</dbReference>
<dbReference type="InterPro" id="IPR004384">
    <property type="entry name" value="RNA_MeTrfase_TrmJ/LasT"/>
</dbReference>
<dbReference type="PANTHER" id="PTHR42786:SF2">
    <property type="entry name" value="TRNA (CYTIDINE_URIDINE-2'-O-)-METHYLTRANSFERASE TRMJ"/>
    <property type="match status" value="1"/>
</dbReference>
<dbReference type="GeneID" id="92354414"/>
<evidence type="ECO:0000256" key="1">
    <source>
        <dbReference type="ARBA" id="ARBA00007228"/>
    </source>
</evidence>
<dbReference type="InterPro" id="IPR029026">
    <property type="entry name" value="tRNA_m1G_MTases_N"/>
</dbReference>
<name>A0AAT9GRV6_9CREN</name>
<proteinExistence type="inferred from homology"/>
<reference evidence="6" key="1">
    <citation type="submission" date="2024-03" db="EMBL/GenBank/DDBJ databases">
        <title>Complete genome sequence of Sulfurisphaera javensis strain KD-1.</title>
        <authorList>
            <person name="Sakai H."/>
            <person name="Nur N."/>
            <person name="Suwanto A."/>
            <person name="Kurosawa N."/>
        </authorList>
    </citation>
    <scope>NUCLEOTIDE SEQUENCE</scope>
    <source>
        <strain evidence="6">KD-1</strain>
    </source>
</reference>
<dbReference type="NCBIfam" id="NF041077">
    <property type="entry name" value="tRNAmeth_TrmJ_Sulfolob"/>
    <property type="match status" value="1"/>
</dbReference>
<evidence type="ECO:0000256" key="2">
    <source>
        <dbReference type="ARBA" id="ARBA00022603"/>
    </source>
</evidence>
<dbReference type="GO" id="GO:0005829">
    <property type="term" value="C:cytosol"/>
    <property type="evidence" value="ECO:0007669"/>
    <property type="project" value="TreeGrafter"/>
</dbReference>
<dbReference type="GO" id="GO:0003723">
    <property type="term" value="F:RNA binding"/>
    <property type="evidence" value="ECO:0007669"/>
    <property type="project" value="InterPro"/>
</dbReference>
<dbReference type="KEGG" id="sjv:SJAV_14590"/>
<dbReference type="GO" id="GO:0008173">
    <property type="term" value="F:RNA methyltransferase activity"/>
    <property type="evidence" value="ECO:0007669"/>
    <property type="project" value="InterPro"/>
</dbReference>
<dbReference type="SUPFAM" id="SSF75217">
    <property type="entry name" value="alpha/beta knot"/>
    <property type="match status" value="1"/>
</dbReference>
<comment type="similarity">
    <text evidence="1">Belongs to the class IV-like SAM-binding methyltransferase superfamily. RNA methyltransferase TrmH family.</text>
</comment>
<dbReference type="InterPro" id="IPR001537">
    <property type="entry name" value="SpoU_MeTrfase"/>
</dbReference>
<dbReference type="GO" id="GO:0002128">
    <property type="term" value="P:tRNA nucleoside ribose methylation"/>
    <property type="evidence" value="ECO:0007669"/>
    <property type="project" value="TreeGrafter"/>
</dbReference>
<dbReference type="InterPro" id="IPR053648">
    <property type="entry name" value="tRNA_Cytidine-2'-O-MTase"/>
</dbReference>
<dbReference type="CDD" id="cd18093">
    <property type="entry name" value="SpoU-like_TrmJ"/>
    <property type="match status" value="1"/>
</dbReference>
<feature type="domain" description="tRNA/rRNA methyltransferase SpoU type" evidence="5">
    <location>
        <begin position="2"/>
        <end position="149"/>
    </location>
</feature>
<dbReference type="Gene3D" id="3.40.1280.10">
    <property type="match status" value="1"/>
</dbReference>
<keyword evidence="2" id="KW-0489">Methyltransferase</keyword>
<dbReference type="PIRSF" id="PIRSF004808">
    <property type="entry name" value="LasT"/>
    <property type="match status" value="1"/>
</dbReference>
<keyword evidence="4" id="KW-0949">S-adenosyl-L-methionine</keyword>
<dbReference type="AlphaFoldDB" id="A0AAT9GRV6"/>
<dbReference type="Pfam" id="PF00588">
    <property type="entry name" value="SpoU_methylase"/>
    <property type="match status" value="1"/>
</dbReference>
<evidence type="ECO:0000256" key="4">
    <source>
        <dbReference type="ARBA" id="ARBA00022691"/>
    </source>
</evidence>
<dbReference type="InterPro" id="IPR029028">
    <property type="entry name" value="Alpha/beta_knot_MTases"/>
</dbReference>
<gene>
    <name evidence="6" type="primary">trmJ</name>
    <name evidence="6" type="ORF">SJAV_14590</name>
</gene>
<keyword evidence="3" id="KW-0808">Transferase</keyword>
<evidence type="ECO:0000259" key="5">
    <source>
        <dbReference type="Pfam" id="PF00588"/>
    </source>
</evidence>
<evidence type="ECO:0000256" key="3">
    <source>
        <dbReference type="ARBA" id="ARBA00022679"/>
    </source>
</evidence>
<evidence type="ECO:0000313" key="6">
    <source>
        <dbReference type="EMBL" id="BFH73515.1"/>
    </source>
</evidence>
<protein>
    <submittedName>
        <fullName evidence="6">tRNA (Cytidine-2'-O-)-methyltransferase TrmJ</fullName>
    </submittedName>
</protein>
<organism evidence="6">
    <name type="scientific">Sulfurisphaera javensis</name>
    <dbReference type="NCBI Taxonomy" id="2049879"/>
    <lineage>
        <taxon>Archaea</taxon>
        <taxon>Thermoproteota</taxon>
        <taxon>Thermoprotei</taxon>
        <taxon>Sulfolobales</taxon>
        <taxon>Sulfolobaceae</taxon>
        <taxon>Sulfurisphaera</taxon>
    </lineage>
</organism>
<sequence length="227" mass="25932">MIRLVIVEPEGSYNVGFISRLAKNFLVDELYIVNPHCDLEEAKRFSAKGIEYLERAKIVNSFDEAIKDVDLKIATSSIADNRGDILRKSIRPWELPKLIEGKRIALIFGRESVGLTREEIAKSDLLLFIPGNPEYPVLNLSHAVGIVLYEIWKSKGENRPTVSSESISLIDKYSRDLVNLIKNNEEDEAMYIALKRALIKGVLDEEEARTVIRLLRKLYVKLTKKFE</sequence>